<evidence type="ECO:0000313" key="1">
    <source>
        <dbReference type="EMBL" id="BBO68329.1"/>
    </source>
</evidence>
<dbReference type="Proteomes" id="UP000427906">
    <property type="component" value="Chromosome"/>
</dbReference>
<evidence type="ECO:0000313" key="2">
    <source>
        <dbReference type="Proteomes" id="UP000427906"/>
    </source>
</evidence>
<accession>A0A5K7YKD1</accession>
<reference evidence="1 2" key="1">
    <citation type="submission" date="2019-11" db="EMBL/GenBank/DDBJ databases">
        <title>Comparative genomics of hydrocarbon-degrading Desulfosarcina strains.</title>
        <authorList>
            <person name="Watanabe M."/>
            <person name="Kojima H."/>
            <person name="Fukui M."/>
        </authorList>
    </citation>
    <scope>NUCLEOTIDE SEQUENCE [LARGE SCALE GENOMIC DNA]</scope>
    <source>
        <strain evidence="1 2">PL12</strain>
    </source>
</reference>
<sequence>MVGAFNQAVTDEASTTVPERTRLAELMKGVTAKAGPMWSSTASSITGRRVAMRLAVRFFLSHSTAGLPGKAGRSWWRITPFSGG</sequence>
<dbReference type="AlphaFoldDB" id="A0A5K7YKD1"/>
<name>A0A5K7YKD1_9BACT</name>
<keyword evidence="2" id="KW-1185">Reference proteome</keyword>
<dbReference type="EMBL" id="AP021874">
    <property type="protein sequence ID" value="BBO68329.1"/>
    <property type="molecule type" value="Genomic_DNA"/>
</dbReference>
<proteinExistence type="predicted"/>
<dbReference type="KEGG" id="dalk:DSCA_22590"/>
<protein>
    <submittedName>
        <fullName evidence="1">Uncharacterized protein</fullName>
    </submittedName>
</protein>
<organism evidence="1 2">
    <name type="scientific">Desulfosarcina alkanivorans</name>
    <dbReference type="NCBI Taxonomy" id="571177"/>
    <lineage>
        <taxon>Bacteria</taxon>
        <taxon>Pseudomonadati</taxon>
        <taxon>Thermodesulfobacteriota</taxon>
        <taxon>Desulfobacteria</taxon>
        <taxon>Desulfobacterales</taxon>
        <taxon>Desulfosarcinaceae</taxon>
        <taxon>Desulfosarcina</taxon>
    </lineage>
</organism>
<gene>
    <name evidence="1" type="ORF">DSCA_22590</name>
</gene>